<dbReference type="Proteomes" id="UP000029981">
    <property type="component" value="Chromosome 6"/>
</dbReference>
<sequence>MAKENIINEEVHELESDDSNNSHTSNDEVYPRKRQNCSHDFVEFGFKRCMSIKGFKTYNSRKNYSPAGRALPERPKRKHKSDNSFIVKKIRSTRAKLCRFLFNICS</sequence>
<reference evidence="2 3" key="1">
    <citation type="journal article" date="2009" name="Nat. Genet.">
        <title>The genome of the cucumber, Cucumis sativus L.</title>
        <authorList>
            <person name="Huang S."/>
            <person name="Li R."/>
            <person name="Zhang Z."/>
            <person name="Li L."/>
            <person name="Gu X."/>
            <person name="Fan W."/>
            <person name="Lucas W.J."/>
            <person name="Wang X."/>
            <person name="Xie B."/>
            <person name="Ni P."/>
            <person name="Ren Y."/>
            <person name="Zhu H."/>
            <person name="Li J."/>
            <person name="Lin K."/>
            <person name="Jin W."/>
            <person name="Fei Z."/>
            <person name="Li G."/>
            <person name="Staub J."/>
            <person name="Kilian A."/>
            <person name="van der Vossen E.A."/>
            <person name="Wu Y."/>
            <person name="Guo J."/>
            <person name="He J."/>
            <person name="Jia Z."/>
            <person name="Ren Y."/>
            <person name="Tian G."/>
            <person name="Lu Y."/>
            <person name="Ruan J."/>
            <person name="Qian W."/>
            <person name="Wang M."/>
            <person name="Huang Q."/>
            <person name="Li B."/>
            <person name="Xuan Z."/>
            <person name="Cao J."/>
            <person name="Asan"/>
            <person name="Wu Z."/>
            <person name="Zhang J."/>
            <person name="Cai Q."/>
            <person name="Bai Y."/>
            <person name="Zhao B."/>
            <person name="Han Y."/>
            <person name="Li Y."/>
            <person name="Li X."/>
            <person name="Wang S."/>
            <person name="Shi Q."/>
            <person name="Liu S."/>
            <person name="Cho W.K."/>
            <person name="Kim J.Y."/>
            <person name="Xu Y."/>
            <person name="Heller-Uszynska K."/>
            <person name="Miao H."/>
            <person name="Cheng Z."/>
            <person name="Zhang S."/>
            <person name="Wu J."/>
            <person name="Yang Y."/>
            <person name="Kang H."/>
            <person name="Li M."/>
            <person name="Liang H."/>
            <person name="Ren X."/>
            <person name="Shi Z."/>
            <person name="Wen M."/>
            <person name="Jian M."/>
            <person name="Yang H."/>
            <person name="Zhang G."/>
            <person name="Yang Z."/>
            <person name="Chen R."/>
            <person name="Liu S."/>
            <person name="Li J."/>
            <person name="Ma L."/>
            <person name="Liu H."/>
            <person name="Zhou Y."/>
            <person name="Zhao J."/>
            <person name="Fang X."/>
            <person name="Li G."/>
            <person name="Fang L."/>
            <person name="Li Y."/>
            <person name="Liu D."/>
            <person name="Zheng H."/>
            <person name="Zhang Y."/>
            <person name="Qin N."/>
            <person name="Li Z."/>
            <person name="Yang G."/>
            <person name="Yang S."/>
            <person name="Bolund L."/>
            <person name="Kristiansen K."/>
            <person name="Zheng H."/>
            <person name="Li S."/>
            <person name="Zhang X."/>
            <person name="Yang H."/>
            <person name="Wang J."/>
            <person name="Sun R."/>
            <person name="Zhang B."/>
            <person name="Jiang S."/>
            <person name="Wang J."/>
            <person name="Du Y."/>
            <person name="Li S."/>
        </authorList>
    </citation>
    <scope>NUCLEOTIDE SEQUENCE [LARGE SCALE GENOMIC DNA]</scope>
    <source>
        <strain evidence="3">cv. 9930</strain>
    </source>
</reference>
<reference evidence="2 3" key="4">
    <citation type="journal article" date="2011" name="BMC Genomics">
        <title>RNA-Seq improves annotation of protein-coding genes in the cucumber genome.</title>
        <authorList>
            <person name="Li Z."/>
            <person name="Zhang Z."/>
            <person name="Yan P."/>
            <person name="Huang S."/>
            <person name="Fei Z."/>
            <person name="Lin K."/>
        </authorList>
    </citation>
    <scope>NUCLEOTIDE SEQUENCE [LARGE SCALE GENOMIC DNA]</scope>
    <source>
        <strain evidence="3">cv. 9930</strain>
    </source>
</reference>
<reference evidence="2 3" key="2">
    <citation type="journal article" date="2009" name="PLoS ONE">
        <title>An integrated genetic and cytogenetic map of the cucumber genome.</title>
        <authorList>
            <person name="Ren Y."/>
            <person name="Zhang Z."/>
            <person name="Liu J."/>
            <person name="Staub J.E."/>
            <person name="Han Y."/>
            <person name="Cheng Z."/>
            <person name="Li X."/>
            <person name="Lu J."/>
            <person name="Miao H."/>
            <person name="Kang H."/>
            <person name="Xie B."/>
            <person name="Gu X."/>
            <person name="Wang X."/>
            <person name="Du Y."/>
            <person name="Jin W."/>
            <person name="Huang S."/>
        </authorList>
    </citation>
    <scope>NUCLEOTIDE SEQUENCE [LARGE SCALE GENOMIC DNA]</scope>
    <source>
        <strain evidence="3">cv. 9930</strain>
    </source>
</reference>
<evidence type="ECO:0000313" key="2">
    <source>
        <dbReference type="EMBL" id="KGN47559.1"/>
    </source>
</evidence>
<name>A0A0A0KFH5_CUCSA</name>
<dbReference type="AlphaFoldDB" id="A0A0A0KFH5"/>
<proteinExistence type="predicted"/>
<gene>
    <name evidence="2" type="ORF">Csa_6G361210</name>
</gene>
<organism evidence="2 3">
    <name type="scientific">Cucumis sativus</name>
    <name type="common">Cucumber</name>
    <dbReference type="NCBI Taxonomy" id="3659"/>
    <lineage>
        <taxon>Eukaryota</taxon>
        <taxon>Viridiplantae</taxon>
        <taxon>Streptophyta</taxon>
        <taxon>Embryophyta</taxon>
        <taxon>Tracheophyta</taxon>
        <taxon>Spermatophyta</taxon>
        <taxon>Magnoliopsida</taxon>
        <taxon>eudicotyledons</taxon>
        <taxon>Gunneridae</taxon>
        <taxon>Pentapetalae</taxon>
        <taxon>rosids</taxon>
        <taxon>fabids</taxon>
        <taxon>Cucurbitales</taxon>
        <taxon>Cucurbitaceae</taxon>
        <taxon>Benincaseae</taxon>
        <taxon>Cucumis</taxon>
    </lineage>
</organism>
<accession>A0A0A0KFH5</accession>
<feature type="region of interest" description="Disordered" evidence="1">
    <location>
        <begin position="63"/>
        <end position="83"/>
    </location>
</feature>
<dbReference type="Gramene" id="KGN47559">
    <property type="protein sequence ID" value="KGN47559"/>
    <property type="gene ID" value="Csa_6G361210"/>
</dbReference>
<evidence type="ECO:0000256" key="1">
    <source>
        <dbReference type="SAM" id="MobiDB-lite"/>
    </source>
</evidence>
<evidence type="ECO:0000313" key="3">
    <source>
        <dbReference type="Proteomes" id="UP000029981"/>
    </source>
</evidence>
<reference evidence="2 3" key="3">
    <citation type="journal article" date="2010" name="BMC Genomics">
        <title>Transcriptome sequencing and comparative analysis of cucumber flowers with different sex types.</title>
        <authorList>
            <person name="Guo S."/>
            <person name="Zheng Y."/>
            <person name="Joung J.G."/>
            <person name="Liu S."/>
            <person name="Zhang Z."/>
            <person name="Crasta O.R."/>
            <person name="Sobral B.W."/>
            <person name="Xu Y."/>
            <person name="Huang S."/>
            <person name="Fei Z."/>
        </authorList>
    </citation>
    <scope>NUCLEOTIDE SEQUENCE [LARGE SCALE GENOMIC DNA]</scope>
    <source>
        <strain evidence="3">cv. 9930</strain>
    </source>
</reference>
<keyword evidence="3" id="KW-1185">Reference proteome</keyword>
<dbReference type="EMBL" id="CM002927">
    <property type="protein sequence ID" value="KGN47559.1"/>
    <property type="molecule type" value="Genomic_DNA"/>
</dbReference>
<protein>
    <submittedName>
        <fullName evidence="2">Uncharacterized protein</fullName>
    </submittedName>
</protein>
<feature type="region of interest" description="Disordered" evidence="1">
    <location>
        <begin position="1"/>
        <end position="31"/>
    </location>
</feature>